<evidence type="ECO:0000313" key="1">
    <source>
        <dbReference type="EMBL" id="KAG9496070.1"/>
    </source>
</evidence>
<dbReference type="GeneID" id="68320501"/>
<comment type="caution">
    <text evidence="1">The sequence shown here is derived from an EMBL/GenBank/DDBJ whole genome shotgun (WGS) entry which is preliminary data.</text>
</comment>
<name>A0A9P8IJN2_9HYPO</name>
<organism evidence="1 2">
    <name type="scientific">Fusarium musae</name>
    <dbReference type="NCBI Taxonomy" id="1042133"/>
    <lineage>
        <taxon>Eukaryota</taxon>
        <taxon>Fungi</taxon>
        <taxon>Dikarya</taxon>
        <taxon>Ascomycota</taxon>
        <taxon>Pezizomycotina</taxon>
        <taxon>Sordariomycetes</taxon>
        <taxon>Hypocreomycetidae</taxon>
        <taxon>Hypocreales</taxon>
        <taxon>Nectriaceae</taxon>
        <taxon>Fusarium</taxon>
    </lineage>
</organism>
<proteinExistence type="predicted"/>
<keyword evidence="2" id="KW-1185">Reference proteome</keyword>
<accession>A0A9P8IJN2</accession>
<gene>
    <name evidence="1" type="ORF">J7337_012645</name>
</gene>
<dbReference type="Proteomes" id="UP000827133">
    <property type="component" value="Unassembled WGS sequence"/>
</dbReference>
<evidence type="ECO:0000313" key="2">
    <source>
        <dbReference type="Proteomes" id="UP000827133"/>
    </source>
</evidence>
<dbReference type="RefSeq" id="XP_044675070.1">
    <property type="nucleotide sequence ID" value="XM_044830154.1"/>
</dbReference>
<reference evidence="1" key="1">
    <citation type="journal article" date="2021" name="Mol. Plant Microbe Interact.">
        <title>Telomere to telomere genome assembly of Fusarium musae F31, causal agent of crown rot disease of banana.</title>
        <authorList>
            <person name="Degradi L."/>
            <person name="Tava V."/>
            <person name="Kunova A."/>
            <person name="Cortesi P."/>
            <person name="Saracchi M."/>
            <person name="Pasquali M."/>
        </authorList>
    </citation>
    <scope>NUCLEOTIDE SEQUENCE</scope>
    <source>
        <strain evidence="1">F31</strain>
    </source>
</reference>
<dbReference type="AlphaFoldDB" id="A0A9P8IJN2"/>
<protein>
    <submittedName>
        <fullName evidence="1">Uncharacterized protein</fullName>
    </submittedName>
</protein>
<dbReference type="KEGG" id="fmu:J7337_012645"/>
<sequence length="88" mass="10342">MMDNSANWRIPKSMSEVITGYIGDIRSIQRLWLGYGGNYVAEISDDDYQYHLDDYNDLREHMEDIEEEIYLENITSEGPSIKILEDTF</sequence>
<dbReference type="EMBL" id="JAHBCI010000010">
    <property type="protein sequence ID" value="KAG9496070.1"/>
    <property type="molecule type" value="Genomic_DNA"/>
</dbReference>